<dbReference type="AlphaFoldDB" id="A0A430A2F4"/>
<comment type="caution">
    <text evidence="1">The sequence shown here is derived from an EMBL/GenBank/DDBJ whole genome shotgun (WGS) entry which is preliminary data.</text>
</comment>
<dbReference type="RefSeq" id="WP_002350314.1">
    <property type="nucleotide sequence ID" value="NZ_NGJS01000001.1"/>
</dbReference>
<dbReference type="EMBL" id="NGJS01000001">
    <property type="protein sequence ID" value="RSU00653.1"/>
    <property type="molecule type" value="Genomic_DNA"/>
</dbReference>
<organism evidence="1 2">
    <name type="scientific">Vagococcus vulneris</name>
    <dbReference type="NCBI Taxonomy" id="1977869"/>
    <lineage>
        <taxon>Bacteria</taxon>
        <taxon>Bacillati</taxon>
        <taxon>Bacillota</taxon>
        <taxon>Bacilli</taxon>
        <taxon>Lactobacillales</taxon>
        <taxon>Enterococcaceae</taxon>
        <taxon>Vagococcus</taxon>
    </lineage>
</organism>
<reference evidence="1 2" key="1">
    <citation type="submission" date="2017-05" db="EMBL/GenBank/DDBJ databases">
        <title>Vagococcus spp. assemblies.</title>
        <authorList>
            <person name="Gulvik C.A."/>
        </authorList>
    </citation>
    <scope>NUCLEOTIDE SEQUENCE [LARGE SCALE GENOMIC DNA]</scope>
    <source>
        <strain evidence="1 2">SS1995</strain>
    </source>
</reference>
<sequence length="63" mass="7073">MATSSFQKNFTVTRKQQDRVVSVMTSDKLGANMSKKFESKFSSAKNFQGQLNNVLSPKKVLND</sequence>
<evidence type="ECO:0000313" key="2">
    <source>
        <dbReference type="Proteomes" id="UP000287857"/>
    </source>
</evidence>
<gene>
    <name evidence="1" type="ORF">CBF37_01175</name>
</gene>
<proteinExistence type="predicted"/>
<keyword evidence="2" id="KW-1185">Reference proteome</keyword>
<protein>
    <submittedName>
        <fullName evidence="1">Uncharacterized protein</fullName>
    </submittedName>
</protein>
<name>A0A430A2F4_9ENTE</name>
<dbReference type="Proteomes" id="UP000287857">
    <property type="component" value="Unassembled WGS sequence"/>
</dbReference>
<evidence type="ECO:0000313" key="1">
    <source>
        <dbReference type="EMBL" id="RSU00653.1"/>
    </source>
</evidence>
<accession>A0A430A2F4</accession>